<dbReference type="EMBL" id="JH650986">
    <property type="protein sequence ID" value="EXA33338.1"/>
    <property type="molecule type" value="Genomic_DNA"/>
</dbReference>
<dbReference type="SMART" id="SM00248">
    <property type="entry name" value="ANK"/>
    <property type="match status" value="2"/>
</dbReference>
<protein>
    <recommendedName>
        <fullName evidence="2">Heterokaryon incompatibility domain-containing protein</fullName>
    </recommendedName>
</protein>
<dbReference type="AlphaFoldDB" id="W9NKS2"/>
<feature type="repeat" description="ANK" evidence="1">
    <location>
        <begin position="193"/>
        <end position="225"/>
    </location>
</feature>
<organism evidence="3">
    <name type="scientific">Fusarium oxysporum f. sp. pisi HDV247</name>
    <dbReference type="NCBI Taxonomy" id="1080344"/>
    <lineage>
        <taxon>Eukaryota</taxon>
        <taxon>Fungi</taxon>
        <taxon>Dikarya</taxon>
        <taxon>Ascomycota</taxon>
        <taxon>Pezizomycotina</taxon>
        <taxon>Sordariomycetes</taxon>
        <taxon>Hypocreomycetidae</taxon>
        <taxon>Hypocreales</taxon>
        <taxon>Nectriaceae</taxon>
        <taxon>Fusarium</taxon>
        <taxon>Fusarium oxysporum species complex</taxon>
    </lineage>
</organism>
<dbReference type="Gene3D" id="1.25.40.20">
    <property type="entry name" value="Ankyrin repeat-containing domain"/>
    <property type="match status" value="1"/>
</dbReference>
<feature type="repeat" description="ANK" evidence="1">
    <location>
        <begin position="160"/>
        <end position="192"/>
    </location>
</feature>
<dbReference type="InterPro" id="IPR010730">
    <property type="entry name" value="HET"/>
</dbReference>
<dbReference type="Pfam" id="PF06985">
    <property type="entry name" value="HET"/>
    <property type="match status" value="1"/>
</dbReference>
<evidence type="ECO:0000313" key="3">
    <source>
        <dbReference type="EMBL" id="EXA33338.1"/>
    </source>
</evidence>
<name>W9NKS2_FUSOX</name>
<dbReference type="OrthoDB" id="426293at2759"/>
<dbReference type="InterPro" id="IPR002110">
    <property type="entry name" value="Ankyrin_rpt"/>
</dbReference>
<dbReference type="HOGENOM" id="CLU_583992_0_0_1"/>
<dbReference type="Pfam" id="PF12796">
    <property type="entry name" value="Ank_2"/>
    <property type="match status" value="1"/>
</dbReference>
<gene>
    <name evidence="3" type="ORF">FOVG_15409</name>
</gene>
<dbReference type="PROSITE" id="PS50297">
    <property type="entry name" value="ANK_REP_REGION"/>
    <property type="match status" value="1"/>
</dbReference>
<dbReference type="PANTHER" id="PTHR33112:SF16">
    <property type="entry name" value="HETEROKARYON INCOMPATIBILITY DOMAIN-CONTAINING PROTEIN"/>
    <property type="match status" value="1"/>
</dbReference>
<reference evidence="3" key="1">
    <citation type="submission" date="2011-10" db="EMBL/GenBank/DDBJ databases">
        <title>The Genome Sequence of Fusarium oxysporum HDV247.</title>
        <authorList>
            <consortium name="The Broad Institute Genome Sequencing Platform"/>
            <person name="Ma L.-J."/>
            <person name="Gale L.R."/>
            <person name="Schwartz D.C."/>
            <person name="Zhou S."/>
            <person name="Corby-Kistler H."/>
            <person name="Young S.K."/>
            <person name="Zeng Q."/>
            <person name="Gargeya S."/>
            <person name="Fitzgerald M."/>
            <person name="Haas B."/>
            <person name="Abouelleil A."/>
            <person name="Alvarado L."/>
            <person name="Arachchi H.M."/>
            <person name="Berlin A."/>
            <person name="Brown A."/>
            <person name="Chapman S.B."/>
            <person name="Chen Z."/>
            <person name="Dunbar C."/>
            <person name="Freedman E."/>
            <person name="Gearin G."/>
            <person name="Goldberg J."/>
            <person name="Griggs A."/>
            <person name="Gujja S."/>
            <person name="Heiman D."/>
            <person name="Howarth C."/>
            <person name="Larson L."/>
            <person name="Lui A."/>
            <person name="MacDonald P.J.P."/>
            <person name="Montmayeur A."/>
            <person name="Murphy C."/>
            <person name="Neiman D."/>
            <person name="Pearson M."/>
            <person name="Priest M."/>
            <person name="Roberts A."/>
            <person name="Saif S."/>
            <person name="Shea T."/>
            <person name="Shenoy N."/>
            <person name="Sisk P."/>
            <person name="Stolte C."/>
            <person name="Sykes S."/>
            <person name="Wortman J."/>
            <person name="Nusbaum C."/>
            <person name="Birren B."/>
        </authorList>
    </citation>
    <scope>NUCLEOTIDE SEQUENCE [LARGE SCALE GENOMIC DNA]</scope>
    <source>
        <strain evidence="3">HDV247</strain>
    </source>
</reference>
<evidence type="ECO:0000256" key="1">
    <source>
        <dbReference type="PROSITE-ProRule" id="PRU00023"/>
    </source>
</evidence>
<proteinExistence type="predicted"/>
<evidence type="ECO:0000259" key="2">
    <source>
        <dbReference type="Pfam" id="PF06985"/>
    </source>
</evidence>
<reference evidence="3" key="2">
    <citation type="submission" date="2012-05" db="EMBL/GenBank/DDBJ databases">
        <title>Annotation of the Genome Sequence of Fusarium oxysporum HDV247.</title>
        <authorList>
            <consortium name="The Broad Institute Genomics Platform"/>
            <person name="Ma L.-J."/>
            <person name="Corby-Kistler H."/>
            <person name="Broz K."/>
            <person name="Gale L.R."/>
            <person name="Jonkers W."/>
            <person name="O'Donnell K."/>
            <person name="Ploetz R."/>
            <person name="Steinberg C."/>
            <person name="Schwartz D.C."/>
            <person name="VanEtten H."/>
            <person name="Zhou S."/>
            <person name="Young S.K."/>
            <person name="Zeng Q."/>
            <person name="Gargeya S."/>
            <person name="Fitzgerald M."/>
            <person name="Abouelleil A."/>
            <person name="Alvarado L."/>
            <person name="Chapman S.B."/>
            <person name="Gainer-Dewar J."/>
            <person name="Goldberg J."/>
            <person name="Griggs A."/>
            <person name="Gujja S."/>
            <person name="Hansen M."/>
            <person name="Howarth C."/>
            <person name="Imamovic A."/>
            <person name="Ireland A."/>
            <person name="Larimer J."/>
            <person name="McCowan C."/>
            <person name="Murphy C."/>
            <person name="Pearson M."/>
            <person name="Poon T.W."/>
            <person name="Priest M."/>
            <person name="Roberts A."/>
            <person name="Saif S."/>
            <person name="Shea T."/>
            <person name="Sykes S."/>
            <person name="Wortman J."/>
            <person name="Nusbaum C."/>
            <person name="Birren B."/>
        </authorList>
    </citation>
    <scope>NUCLEOTIDE SEQUENCE</scope>
    <source>
        <strain evidence="3">HDV247</strain>
    </source>
</reference>
<accession>W9NKS2</accession>
<dbReference type="SUPFAM" id="SSF48403">
    <property type="entry name" value="Ankyrin repeat"/>
    <property type="match status" value="1"/>
</dbReference>
<feature type="domain" description="Heterokaryon incompatibility" evidence="2">
    <location>
        <begin position="258"/>
        <end position="410"/>
    </location>
</feature>
<sequence length="468" mass="52991">MITLLSHSSYRAEFKPVNAARKAASSASRDQPCLRASSSCFNPDSSRFSQVGEAMARGPNMPLNYILLMPSQYFSAYIQQRCWPSSLIQCCRSERVIPEMTCPNKSRRWDGSSKFGAAKNDIEHGLDPNTLWTAEDVVEPEPKGGCVLPGYLFDSQTWPHRNTPLCRATCFSDFELARFLLEHVADVDLYNAVGTTPLHEAVENQNHDDIRFLLANNADVNETHRDRQTKDTLPRRLLHVGSSTSQPRIVEVQEPVTYCALSYCWGDKNLFITTQDNLSQNMTVISMDSFPVVMGDAILEAPSLEFQYIWIDALCTVQDDDKDWAYEAAIMDAVLSNAELTISTLVSSDCHTSLFQPRSAQVVHPVCFLDIWKPKFGRWSSTIEAVFPAWLEEDLKAPAPINSRGWTLQEQLLSTRILYFGTGMLHWEYLRGYVVEVDPGENSPRRYDLKREIEQYTKRAIKGTPPPK</sequence>
<keyword evidence="1" id="KW-0040">ANK repeat</keyword>
<dbReference type="Proteomes" id="UP000030751">
    <property type="component" value="Unassembled WGS sequence"/>
</dbReference>
<dbReference type="InterPro" id="IPR036770">
    <property type="entry name" value="Ankyrin_rpt-contain_sf"/>
</dbReference>
<dbReference type="PANTHER" id="PTHR33112">
    <property type="entry name" value="DOMAIN PROTEIN, PUTATIVE-RELATED"/>
    <property type="match status" value="1"/>
</dbReference>
<dbReference type="PROSITE" id="PS50088">
    <property type="entry name" value="ANK_REPEAT"/>
    <property type="match status" value="2"/>
</dbReference>